<evidence type="ECO:0000259" key="2">
    <source>
        <dbReference type="Pfam" id="PF12680"/>
    </source>
</evidence>
<dbReference type="RefSeq" id="WP_305974121.1">
    <property type="nucleotide sequence ID" value="NZ_JAPJDZ010000007.1"/>
</dbReference>
<reference evidence="3 4" key="1">
    <citation type="submission" date="2022-11" db="EMBL/GenBank/DDBJ databases">
        <title>Viruses from the air-sea interface of a natural surface slick.</title>
        <authorList>
            <person name="Rahlff J."/>
            <person name="Holmfeldt K."/>
        </authorList>
    </citation>
    <scope>NUCLEOTIDE SEQUENCE [LARGE SCALE GENOMIC DNA]</scope>
    <source>
        <strain evidence="3 4">SMS4</strain>
    </source>
</reference>
<dbReference type="InterPro" id="IPR037401">
    <property type="entry name" value="SnoaL-like"/>
</dbReference>
<accession>A0ABT9HVP7</accession>
<dbReference type="Gene3D" id="3.10.450.50">
    <property type="match status" value="1"/>
</dbReference>
<keyword evidence="1" id="KW-0732">Signal</keyword>
<sequence>MTKKTLLIGLASLFALFQLTTVQAGDSKTVDSTKTLETAQAFLWAAGSGDMEKLKSLMSDDFVWHNEGDKSLPWIGNWEGKDTVLNKFFPEFGTALKTTSWTTDYSFAHENQAVFMGTMSAILNHSGEDTGKFSWAVRVQVEDGKVKSWNWLEDSYAISKAYHAKK</sequence>
<keyword evidence="4" id="KW-1185">Reference proteome</keyword>
<dbReference type="Pfam" id="PF12680">
    <property type="entry name" value="SnoaL_2"/>
    <property type="match status" value="1"/>
</dbReference>
<proteinExistence type="predicted"/>
<evidence type="ECO:0000256" key="1">
    <source>
        <dbReference type="SAM" id="SignalP"/>
    </source>
</evidence>
<comment type="caution">
    <text evidence="3">The sequence shown here is derived from an EMBL/GenBank/DDBJ whole genome shotgun (WGS) entry which is preliminary data.</text>
</comment>
<evidence type="ECO:0000313" key="4">
    <source>
        <dbReference type="Proteomes" id="UP001231109"/>
    </source>
</evidence>
<organism evidence="3 4">
    <name type="scientific">Rheinheimera baltica</name>
    <dbReference type="NCBI Taxonomy" id="67576"/>
    <lineage>
        <taxon>Bacteria</taxon>
        <taxon>Pseudomonadati</taxon>
        <taxon>Pseudomonadota</taxon>
        <taxon>Gammaproteobacteria</taxon>
        <taxon>Chromatiales</taxon>
        <taxon>Chromatiaceae</taxon>
        <taxon>Rheinheimera</taxon>
    </lineage>
</organism>
<gene>
    <name evidence="3" type="ORF">ORJ04_04440</name>
</gene>
<dbReference type="Proteomes" id="UP001231109">
    <property type="component" value="Unassembled WGS sequence"/>
</dbReference>
<feature type="domain" description="SnoaL-like" evidence="2">
    <location>
        <begin position="40"/>
        <end position="148"/>
    </location>
</feature>
<dbReference type="EMBL" id="JAPJDZ010000007">
    <property type="protein sequence ID" value="MDP5135197.1"/>
    <property type="molecule type" value="Genomic_DNA"/>
</dbReference>
<name>A0ABT9HVP7_9GAMM</name>
<protein>
    <submittedName>
        <fullName evidence="3">Nuclear transport factor 2 family protein</fullName>
    </submittedName>
</protein>
<dbReference type="SUPFAM" id="SSF54427">
    <property type="entry name" value="NTF2-like"/>
    <property type="match status" value="1"/>
</dbReference>
<evidence type="ECO:0000313" key="3">
    <source>
        <dbReference type="EMBL" id="MDP5135197.1"/>
    </source>
</evidence>
<feature type="chain" id="PRO_5047414082" evidence="1">
    <location>
        <begin position="25"/>
        <end position="166"/>
    </location>
</feature>
<dbReference type="InterPro" id="IPR032710">
    <property type="entry name" value="NTF2-like_dom_sf"/>
</dbReference>
<feature type="signal peptide" evidence="1">
    <location>
        <begin position="1"/>
        <end position="24"/>
    </location>
</feature>